<evidence type="ECO:0000313" key="4">
    <source>
        <dbReference type="Proteomes" id="UP000054560"/>
    </source>
</evidence>
<reference evidence="3 4" key="1">
    <citation type="submission" date="2011-02" db="EMBL/GenBank/DDBJ databases">
        <title>The Genome Sequence of Sphaeroforma arctica JP610.</title>
        <authorList>
            <consortium name="The Broad Institute Genome Sequencing Platform"/>
            <person name="Russ C."/>
            <person name="Cuomo C."/>
            <person name="Young S.K."/>
            <person name="Zeng Q."/>
            <person name="Gargeya S."/>
            <person name="Alvarado L."/>
            <person name="Berlin A."/>
            <person name="Chapman S.B."/>
            <person name="Chen Z."/>
            <person name="Freedman E."/>
            <person name="Gellesch M."/>
            <person name="Goldberg J."/>
            <person name="Griggs A."/>
            <person name="Gujja S."/>
            <person name="Heilman E."/>
            <person name="Heiman D."/>
            <person name="Howarth C."/>
            <person name="Mehta T."/>
            <person name="Neiman D."/>
            <person name="Pearson M."/>
            <person name="Roberts A."/>
            <person name="Saif S."/>
            <person name="Shea T."/>
            <person name="Shenoy N."/>
            <person name="Sisk P."/>
            <person name="Stolte C."/>
            <person name="Sykes S."/>
            <person name="White J."/>
            <person name="Yandava C."/>
            <person name="Burger G."/>
            <person name="Gray M.W."/>
            <person name="Holland P.W.H."/>
            <person name="King N."/>
            <person name="Lang F.B.F."/>
            <person name="Roger A.J."/>
            <person name="Ruiz-Trillo I."/>
            <person name="Haas B."/>
            <person name="Nusbaum C."/>
            <person name="Birren B."/>
        </authorList>
    </citation>
    <scope>NUCLEOTIDE SEQUENCE [LARGE SCALE GENOMIC DNA]</scope>
    <source>
        <strain evidence="3 4">JP610</strain>
    </source>
</reference>
<evidence type="ECO:0000259" key="2">
    <source>
        <dbReference type="PROSITE" id="PS51456"/>
    </source>
</evidence>
<gene>
    <name evidence="3" type="ORF">SARC_17879</name>
</gene>
<dbReference type="AlphaFoldDB" id="A0A0L0EYT2"/>
<keyword evidence="4" id="KW-1185">Reference proteome</keyword>
<evidence type="ECO:0000313" key="3">
    <source>
        <dbReference type="EMBL" id="KNC69607.1"/>
    </source>
</evidence>
<dbReference type="Proteomes" id="UP000054560">
    <property type="component" value="Unassembled WGS sequence"/>
</dbReference>
<dbReference type="PROSITE" id="PS51456">
    <property type="entry name" value="MYOSIN_MOTOR"/>
    <property type="match status" value="1"/>
</dbReference>
<dbReference type="RefSeq" id="XP_014143509.1">
    <property type="nucleotide sequence ID" value="XM_014288034.1"/>
</dbReference>
<name>A0A0L0EYT2_9EUKA</name>
<sequence>MEAESGGGSVPTDMAFVDFVASLLSVDSELLNQKLTSRVMKSGMGSKGSVYDVPFSPIQ</sequence>
<dbReference type="GO" id="GO:0016459">
    <property type="term" value="C:myosin complex"/>
    <property type="evidence" value="ECO:0007669"/>
    <property type="project" value="UniProtKB-KW"/>
</dbReference>
<proteinExistence type="inferred from homology"/>
<keyword evidence="1" id="KW-0518">Myosin</keyword>
<comment type="caution">
    <text evidence="1">Lacks conserved residue(s) required for the propagation of feature annotation.</text>
</comment>
<dbReference type="STRING" id="667725.A0A0L0EYT2"/>
<dbReference type="EMBL" id="KQ254133">
    <property type="protein sequence ID" value="KNC69607.1"/>
    <property type="molecule type" value="Genomic_DNA"/>
</dbReference>
<keyword evidence="1" id="KW-0505">Motor protein</keyword>
<keyword evidence="1" id="KW-0009">Actin-binding</keyword>
<dbReference type="InterPro" id="IPR001609">
    <property type="entry name" value="Myosin_head_motor_dom-like"/>
</dbReference>
<organism evidence="3 4">
    <name type="scientific">Sphaeroforma arctica JP610</name>
    <dbReference type="NCBI Taxonomy" id="667725"/>
    <lineage>
        <taxon>Eukaryota</taxon>
        <taxon>Ichthyosporea</taxon>
        <taxon>Ichthyophonida</taxon>
        <taxon>Sphaeroforma</taxon>
    </lineage>
</organism>
<accession>A0A0L0EYT2</accession>
<feature type="domain" description="Myosin motor" evidence="2">
    <location>
        <begin position="1"/>
        <end position="59"/>
    </location>
</feature>
<dbReference type="GO" id="GO:0003774">
    <property type="term" value="F:cytoskeletal motor activity"/>
    <property type="evidence" value="ECO:0007669"/>
    <property type="project" value="InterPro"/>
</dbReference>
<dbReference type="GO" id="GO:0003779">
    <property type="term" value="F:actin binding"/>
    <property type="evidence" value="ECO:0007669"/>
    <property type="project" value="UniProtKB-KW"/>
</dbReference>
<feature type="non-terminal residue" evidence="3">
    <location>
        <position position="59"/>
    </location>
</feature>
<dbReference type="GeneID" id="25918383"/>
<evidence type="ECO:0000256" key="1">
    <source>
        <dbReference type="PROSITE-ProRule" id="PRU00782"/>
    </source>
</evidence>
<dbReference type="GO" id="GO:0005524">
    <property type="term" value="F:ATP binding"/>
    <property type="evidence" value="ECO:0007669"/>
    <property type="project" value="InterPro"/>
</dbReference>
<protein>
    <recommendedName>
        <fullName evidence="2">Myosin motor domain-containing protein</fullName>
    </recommendedName>
</protein>
<comment type="similarity">
    <text evidence="1">Belongs to the TRAFAC class myosin-kinesin ATPase superfamily. Myosin family.</text>
</comment>